<accession>A0ABV7E7Z9</accession>
<protein>
    <submittedName>
        <fullName evidence="2">DUF2188 domain-containing protein</fullName>
    </submittedName>
</protein>
<reference evidence="3" key="1">
    <citation type="journal article" date="2019" name="Int. J. Syst. Evol. Microbiol.">
        <title>The Global Catalogue of Microorganisms (GCM) 10K type strain sequencing project: providing services to taxonomists for standard genome sequencing and annotation.</title>
        <authorList>
            <consortium name="The Broad Institute Genomics Platform"/>
            <consortium name="The Broad Institute Genome Sequencing Center for Infectious Disease"/>
            <person name="Wu L."/>
            <person name="Ma J."/>
        </authorList>
    </citation>
    <scope>NUCLEOTIDE SEQUENCE [LARGE SCALE GENOMIC DNA]</scope>
    <source>
        <strain evidence="3">KCTC 52607</strain>
    </source>
</reference>
<dbReference type="Proteomes" id="UP001595456">
    <property type="component" value="Unassembled WGS sequence"/>
</dbReference>
<organism evidence="2 3">
    <name type="scientific">Alteraurantiacibacter palmitatis</name>
    <dbReference type="NCBI Taxonomy" id="2054628"/>
    <lineage>
        <taxon>Bacteria</taxon>
        <taxon>Pseudomonadati</taxon>
        <taxon>Pseudomonadota</taxon>
        <taxon>Alphaproteobacteria</taxon>
        <taxon>Sphingomonadales</taxon>
        <taxon>Erythrobacteraceae</taxon>
        <taxon>Alteraurantiacibacter</taxon>
    </lineage>
</organism>
<sequence>MARKNQHVVPHTNGWAVRGAGNSRVTSVHETQREATERARDIANNQSSEVLIHGRNGRIRERNSYGNDPSPPEG</sequence>
<dbReference type="InterPro" id="IPR018691">
    <property type="entry name" value="DUF2188"/>
</dbReference>
<proteinExistence type="predicted"/>
<name>A0ABV7E7Z9_9SPHN</name>
<comment type="caution">
    <text evidence="2">The sequence shown here is derived from an EMBL/GenBank/DDBJ whole genome shotgun (WGS) entry which is preliminary data.</text>
</comment>
<evidence type="ECO:0000313" key="2">
    <source>
        <dbReference type="EMBL" id="MFC3097931.1"/>
    </source>
</evidence>
<evidence type="ECO:0000256" key="1">
    <source>
        <dbReference type="SAM" id="MobiDB-lite"/>
    </source>
</evidence>
<feature type="region of interest" description="Disordered" evidence="1">
    <location>
        <begin position="1"/>
        <end position="74"/>
    </location>
</feature>
<dbReference type="EMBL" id="JBHRST010000010">
    <property type="protein sequence ID" value="MFC3097931.1"/>
    <property type="molecule type" value="Genomic_DNA"/>
</dbReference>
<dbReference type="RefSeq" id="WP_377923052.1">
    <property type="nucleotide sequence ID" value="NZ_JBANRO010000009.1"/>
</dbReference>
<dbReference type="Pfam" id="PF09954">
    <property type="entry name" value="DUF2188"/>
    <property type="match status" value="1"/>
</dbReference>
<feature type="compositionally biased region" description="Basic and acidic residues" evidence="1">
    <location>
        <begin position="30"/>
        <end position="41"/>
    </location>
</feature>
<evidence type="ECO:0000313" key="3">
    <source>
        <dbReference type="Proteomes" id="UP001595456"/>
    </source>
</evidence>
<gene>
    <name evidence="2" type="ORF">ACFODU_08985</name>
</gene>
<keyword evidence="3" id="KW-1185">Reference proteome</keyword>